<keyword evidence="2 3" id="KW-0732">Signal</keyword>
<feature type="chain" id="PRO_5015029417" evidence="3">
    <location>
        <begin position="24"/>
        <end position="648"/>
    </location>
</feature>
<feature type="domain" description="Transglycosylase SLT" evidence="4">
    <location>
        <begin position="491"/>
        <end position="599"/>
    </location>
</feature>
<dbReference type="CDD" id="cd13401">
    <property type="entry name" value="Slt70-like"/>
    <property type="match status" value="1"/>
</dbReference>
<evidence type="ECO:0000313" key="11">
    <source>
        <dbReference type="Proteomes" id="UP000041770"/>
    </source>
</evidence>
<dbReference type="InterPro" id="IPR000189">
    <property type="entry name" value="Transglyc_AS"/>
</dbReference>
<dbReference type="GO" id="GO:0008933">
    <property type="term" value="F:peptidoglycan lytic transglycosylase activity"/>
    <property type="evidence" value="ECO:0007669"/>
    <property type="project" value="InterPro"/>
</dbReference>
<evidence type="ECO:0000313" key="6">
    <source>
        <dbReference type="EMBL" id="CSD29744.1"/>
    </source>
</evidence>
<dbReference type="InterPro" id="IPR037061">
    <property type="entry name" value="Lytic_TGlycoase_superhlx_L_sf"/>
</dbReference>
<dbReference type="Proteomes" id="UP000323819">
    <property type="component" value="Unassembled WGS sequence"/>
</dbReference>
<feature type="signal peptide" evidence="3">
    <location>
        <begin position="1"/>
        <end position="23"/>
    </location>
</feature>
<dbReference type="InterPro" id="IPR008939">
    <property type="entry name" value="Lytic_TGlycosylase_superhlx_U"/>
</dbReference>
<dbReference type="NCBIfam" id="NF008631">
    <property type="entry name" value="PRK11619.1"/>
    <property type="match status" value="1"/>
</dbReference>
<dbReference type="SUPFAM" id="SSF53955">
    <property type="entry name" value="Lysozyme-like"/>
    <property type="match status" value="1"/>
</dbReference>
<dbReference type="SMR" id="A0A086SSQ1"/>
<protein>
    <submittedName>
        <fullName evidence="6 9">Murein transglycosylase</fullName>
        <ecNumber evidence="6 9">4.2.2.-</ecNumber>
    </submittedName>
</protein>
<evidence type="ECO:0000256" key="2">
    <source>
        <dbReference type="ARBA" id="ARBA00022729"/>
    </source>
</evidence>
<dbReference type="PANTHER" id="PTHR37423:SF5">
    <property type="entry name" value="SOLUBLE LYTIC MUREIN TRANSGLYCOSYLASE"/>
    <property type="match status" value="1"/>
</dbReference>
<dbReference type="FunFam" id="1.10.530.10:FF:000038">
    <property type="entry name" value="Soluble lytic murein transglycosylase"/>
    <property type="match status" value="1"/>
</dbReference>
<organism evidence="9 12">
    <name type="scientific">Vibrio cholerae</name>
    <dbReference type="NCBI Taxonomy" id="666"/>
    <lineage>
        <taxon>Bacteria</taxon>
        <taxon>Pseudomonadati</taxon>
        <taxon>Pseudomonadota</taxon>
        <taxon>Gammaproteobacteria</taxon>
        <taxon>Vibrionales</taxon>
        <taxon>Vibrionaceae</taxon>
        <taxon>Vibrio</taxon>
    </lineage>
</organism>
<evidence type="ECO:0000313" key="13">
    <source>
        <dbReference type="Proteomes" id="UP000323819"/>
    </source>
</evidence>
<accession>A0A086SSQ1</accession>
<dbReference type="PANTHER" id="PTHR37423">
    <property type="entry name" value="SOLUBLE LYTIC MUREIN TRANSGLYCOSYLASE-RELATED"/>
    <property type="match status" value="1"/>
</dbReference>
<dbReference type="RefSeq" id="WP_000197615.1">
    <property type="nucleotide sequence ID" value="NZ_CABMGJ010000001.1"/>
</dbReference>
<evidence type="ECO:0000313" key="8">
    <source>
        <dbReference type="EMBL" id="MVD24648.1"/>
    </source>
</evidence>
<dbReference type="KEGG" id="vcq:EN18_06900"/>
<dbReference type="EMBL" id="JAHBND010001263">
    <property type="protein sequence ID" value="MBS7676346.1"/>
    <property type="molecule type" value="Genomic_DNA"/>
</dbReference>
<evidence type="ECO:0000259" key="4">
    <source>
        <dbReference type="Pfam" id="PF01464"/>
    </source>
</evidence>
<dbReference type="PROSITE" id="PS00922">
    <property type="entry name" value="TRANSGLYCOSYLASE"/>
    <property type="match status" value="1"/>
</dbReference>
<dbReference type="EC" id="4.2.2.-" evidence="6 9"/>
<dbReference type="Proteomes" id="UP001196338">
    <property type="component" value="Unassembled WGS sequence"/>
</dbReference>
<evidence type="ECO:0000313" key="14">
    <source>
        <dbReference type="Proteomes" id="UP000471242"/>
    </source>
</evidence>
<evidence type="ECO:0000313" key="12">
    <source>
        <dbReference type="Proteomes" id="UP000319979"/>
    </source>
</evidence>
<evidence type="ECO:0000256" key="1">
    <source>
        <dbReference type="ARBA" id="ARBA00007734"/>
    </source>
</evidence>
<dbReference type="Gene3D" id="1.10.1240.20">
    <property type="entry name" value="Lytic transglycosylase, superhelical linker domain"/>
    <property type="match status" value="1"/>
</dbReference>
<reference evidence="7" key="5">
    <citation type="submission" date="2021-05" db="EMBL/GenBank/DDBJ databases">
        <authorList>
            <person name="Stine C."/>
        </authorList>
    </citation>
    <scope>NUCLEOTIDE SEQUENCE</scope>
    <source>
        <strain evidence="7">TDS0091212</strain>
    </source>
</reference>
<feature type="domain" description="Lytic transglycosylase superhelical linker" evidence="5">
    <location>
        <begin position="411"/>
        <end position="475"/>
    </location>
</feature>
<dbReference type="Pfam" id="PF14718">
    <property type="entry name" value="SLT_L"/>
    <property type="match status" value="1"/>
</dbReference>
<evidence type="ECO:0000259" key="5">
    <source>
        <dbReference type="Pfam" id="PF14718"/>
    </source>
</evidence>
<dbReference type="EMBL" id="VSIJ01000024">
    <property type="protein sequence ID" value="TXX65763.1"/>
    <property type="molecule type" value="Genomic_DNA"/>
</dbReference>
<dbReference type="InterPro" id="IPR008258">
    <property type="entry name" value="Transglycosylase_SLT_dom_1"/>
</dbReference>
<reference evidence="8 14" key="2">
    <citation type="submission" date="2018-09" db="EMBL/GenBank/DDBJ databases">
        <title>Genomic epidemiology reveals two lineages of Vibrio cholerae that can cause global cholera epidemics despite absence of cholera toxin gene.</title>
        <authorList>
            <person name="Wang H."/>
            <person name="Zen W."/>
            <person name="Yu H."/>
            <person name="Zhang W."/>
            <person name="Pan J."/>
            <person name="Yang C."/>
            <person name="Cui Y."/>
        </authorList>
    </citation>
    <scope>NUCLEOTIDE SEQUENCE [LARGE SCALE GENOMIC DNA]</scope>
    <source>
        <strain evidence="8 14">00-1_S85</strain>
    </source>
</reference>
<dbReference type="GO" id="GO:0004553">
    <property type="term" value="F:hydrolase activity, hydrolyzing O-glycosyl compounds"/>
    <property type="evidence" value="ECO:0007669"/>
    <property type="project" value="InterPro"/>
</dbReference>
<dbReference type="Proteomes" id="UP000041770">
    <property type="component" value="Unassembled WGS sequence"/>
</dbReference>
<keyword evidence="9" id="KW-0456">Lyase</keyword>
<dbReference type="Gene3D" id="1.25.20.10">
    <property type="entry name" value="Bacterial muramidases"/>
    <property type="match status" value="1"/>
</dbReference>
<evidence type="ECO:0000313" key="10">
    <source>
        <dbReference type="EMBL" id="TXX65763.1"/>
    </source>
</evidence>
<dbReference type="AlphaFoldDB" id="A0A086SSQ1"/>
<evidence type="ECO:0000313" key="7">
    <source>
        <dbReference type="EMBL" id="MBS7676346.1"/>
    </source>
</evidence>
<proteinExistence type="inferred from homology"/>
<dbReference type="SUPFAM" id="SSF48435">
    <property type="entry name" value="Bacterial muramidases"/>
    <property type="match status" value="1"/>
</dbReference>
<reference evidence="9 12" key="4">
    <citation type="submission" date="2019-07" db="EMBL/GenBank/DDBJ databases">
        <title>Phenotypic and genotypic antimicrobial resistance traits of Vibrio cholerae non-O1/non-O139 isolated from a large Austrian lake frequently associated with cases of infection.</title>
        <authorList>
            <person name="Lepuschitz S."/>
            <person name="Baron S."/>
            <person name="Larvor E."/>
            <person name="Granier S."/>
            <person name="Pretzer C."/>
            <person name="Mach R.L."/>
            <person name="Farnleitner A.H."/>
            <person name="Ruppitsch W."/>
            <person name="Pleininger S."/>
            <person name="Indra A."/>
            <person name="Kirschner A.K.T."/>
        </authorList>
    </citation>
    <scope>NUCLEOTIDE SEQUENCE [LARGE SCALE GENOMIC DNA]</scope>
    <source>
        <strain evidence="9 12">A12JL36W90</strain>
    </source>
</reference>
<dbReference type="GeneID" id="69720548"/>
<dbReference type="Proteomes" id="UP000319979">
    <property type="component" value="Unassembled WGS sequence"/>
</dbReference>
<dbReference type="GO" id="GO:0042597">
    <property type="term" value="C:periplasmic space"/>
    <property type="evidence" value="ECO:0007669"/>
    <property type="project" value="InterPro"/>
</dbReference>
<evidence type="ECO:0000313" key="9">
    <source>
        <dbReference type="EMBL" id="TQP15941.1"/>
    </source>
</evidence>
<name>A0A086SSQ1_VIBCL</name>
<reference evidence="10 13" key="3">
    <citation type="submission" date="2019-06" db="EMBL/GenBank/DDBJ databases">
        <title>Vibrio cholerae phylogeny based on whole-genome sequencing reveals genetic diversity and population strucutre.</title>
        <authorList>
            <person name="Zhiqiu Y."/>
            <person name="Bin L."/>
            <person name="Lingyan J."/>
        </authorList>
    </citation>
    <scope>NUCLEOTIDE SEQUENCE [LARGE SCALE GENOMIC DNA]</scope>
    <source>
        <strain evidence="10 13">N2814</strain>
    </source>
</reference>
<sequence>MTRLTVFKPRSLVSILMFTTVWAVGSASASTLDLEAQRAQYDKAQRWLDEKNVAQYQRIRKQIDSYPLTPYLDYRAFLIDLGSKPPIAVRNFIDSHKEYPFSARIAAPYLDALARSKKWSALLQFQTQLPNGETYQCHYYNAKLQTGKRNEAFEGAKKLWLNGASIADACDPLFAEWDRVGGLSDDWVLKRALLAFEGRNRNLIVYLQKKLDGKKSQAKAQGMLELFDKPERVLAYSRKASQDPINQKLAELALQKWARSEPQEAQAVFNDVAKAQGWNQEQKGRVARFIAIRLMDTEEAAIAKWRDEVTRTSQDVRLIEARIRLALRENDWRGLSQWIAVLPEQERKTLRWQYWQGRSEIALGKKKEGTERLKALLGQRSFYSVAAAKILQQSVNYPTSTVTLDMKQIKAHKKALARIDELIALDKVPAAKSEWRWLLDRVSQKEKEMLAAYAADSGWYQMTIAATISASLWDNNQLRFPVVHQNLFTLHGRKNGVDPITLMSLARQESALNPDAQSPVGARGLMQIMPDTARYTARKYQLSYSNPDELYQVGKNIEIGSRYLSSLLERYDQNRILAFAAYNAGPSRVDSWLKRSQGKLDAYGFIEAIPFAETRGYVQNILMFETYYRDLMGVQGRFLNEHELNTKY</sequence>
<dbReference type="EMBL" id="CWQY01000046">
    <property type="protein sequence ID" value="CSD29744.1"/>
    <property type="molecule type" value="Genomic_DNA"/>
</dbReference>
<reference evidence="6 11" key="1">
    <citation type="submission" date="2015-07" db="EMBL/GenBank/DDBJ databases">
        <authorList>
            <consortium name="Pathogen Informatics"/>
        </authorList>
    </citation>
    <scope>NUCLEOTIDE SEQUENCE [LARGE SCALE GENOMIC DNA]</scope>
    <source>
        <strain evidence="6 11">A316</strain>
    </source>
</reference>
<comment type="similarity">
    <text evidence="1">Belongs to the transglycosylase Slt family.</text>
</comment>
<dbReference type="OMA" id="RQESAFM"/>
<reference evidence="7" key="6">
    <citation type="submission" date="2023-08" db="EMBL/GenBank/DDBJ databases">
        <title>Vibrio cholerae Outbreaks in Tanzania Exemplify Founder Flush: Simultaneous Increases in Population Size and Genetic Diversity.</title>
        <authorList>
            <person name="Debes A.K."/>
            <person name="Mohammed A."/>
            <person name="Maseke I."/>
            <person name="Almeida M."/>
            <person name="Li S."/>
            <person name="Matimba H."/>
            <person name="Joachim A."/>
            <person name="Mizinduko M."/>
            <person name="Nyanga S."/>
            <person name="Kelly M."/>
            <person name="Kachwamba Y."/>
            <person name="Schaffer A.M."/>
            <person name="Nyanga A.S."/>
            <person name="Mghamba J."/>
            <person name="Mosha F.S."/>
            <person name="Sack D.A."/>
            <person name="Stine O.C."/>
        </authorList>
    </citation>
    <scope>NUCLEOTIDE SEQUENCE</scope>
    <source>
        <strain evidence="7">TDS0091212</strain>
    </source>
</reference>
<dbReference type="Pfam" id="PF01464">
    <property type="entry name" value="SLT"/>
    <property type="match status" value="1"/>
</dbReference>
<dbReference type="Gene3D" id="1.10.530.10">
    <property type="match status" value="1"/>
</dbReference>
<dbReference type="KEGG" id="vcz:VAB027_3149"/>
<dbReference type="Pfam" id="PF00760">
    <property type="entry name" value="Cucumo_coat"/>
    <property type="match status" value="1"/>
</dbReference>
<dbReference type="InterPro" id="IPR023346">
    <property type="entry name" value="Lysozyme-like_dom_sf"/>
</dbReference>
<gene>
    <name evidence="9" type="primary">sltY</name>
    <name evidence="6" type="synonym">slt</name>
    <name evidence="8" type="ORF">D6U24_14955</name>
    <name evidence="6" type="ORF">ERS013200_03822</name>
    <name evidence="9" type="ORF">FLM02_05270</name>
    <name evidence="10" type="ORF">FXF03_08195</name>
    <name evidence="7" type="ORF">KIN13_23435</name>
</gene>
<dbReference type="EMBL" id="QZRB01000022">
    <property type="protein sequence ID" value="MVD24648.1"/>
    <property type="molecule type" value="Genomic_DNA"/>
</dbReference>
<dbReference type="InterPro" id="IPR012289">
    <property type="entry name" value="Lytic_TGlycosylase_superhlx_L"/>
</dbReference>
<dbReference type="EMBL" id="VIOS01000014">
    <property type="protein sequence ID" value="TQP15941.1"/>
    <property type="molecule type" value="Genomic_DNA"/>
</dbReference>
<dbReference type="GO" id="GO:0000270">
    <property type="term" value="P:peptidoglycan metabolic process"/>
    <property type="evidence" value="ECO:0007669"/>
    <property type="project" value="InterPro"/>
</dbReference>
<dbReference type="GO" id="GO:0016020">
    <property type="term" value="C:membrane"/>
    <property type="evidence" value="ECO:0007669"/>
    <property type="project" value="InterPro"/>
</dbReference>
<dbReference type="Proteomes" id="UP000471242">
    <property type="component" value="Unassembled WGS sequence"/>
</dbReference>
<evidence type="ECO:0000256" key="3">
    <source>
        <dbReference type="SAM" id="SignalP"/>
    </source>
</evidence>